<protein>
    <submittedName>
        <fullName evidence="1">Uncharacterized protein</fullName>
    </submittedName>
</protein>
<dbReference type="AlphaFoldDB" id="A0AAD2Q0S5"/>
<sequence>FGSNVAADTLNAVYLVFRQAPANCAPAHGWSLWHVDNLAFTQDTLCALGKEYLLRDTGAETRYVKAMVQCLSNTGSAKAWACESCICSCWAHTVCQQILNEVLVRLTRGSRS</sequence>
<proteinExistence type="predicted"/>
<evidence type="ECO:0000313" key="2">
    <source>
        <dbReference type="Proteomes" id="UP001295794"/>
    </source>
</evidence>
<evidence type="ECO:0000313" key="1">
    <source>
        <dbReference type="EMBL" id="CAK5263423.1"/>
    </source>
</evidence>
<organism evidence="1 2">
    <name type="scientific">Mycena citricolor</name>
    <dbReference type="NCBI Taxonomy" id="2018698"/>
    <lineage>
        <taxon>Eukaryota</taxon>
        <taxon>Fungi</taxon>
        <taxon>Dikarya</taxon>
        <taxon>Basidiomycota</taxon>
        <taxon>Agaricomycotina</taxon>
        <taxon>Agaricomycetes</taxon>
        <taxon>Agaricomycetidae</taxon>
        <taxon>Agaricales</taxon>
        <taxon>Marasmiineae</taxon>
        <taxon>Mycenaceae</taxon>
        <taxon>Mycena</taxon>
    </lineage>
</organism>
<accession>A0AAD2Q0S5</accession>
<dbReference type="Proteomes" id="UP001295794">
    <property type="component" value="Unassembled WGS sequence"/>
</dbReference>
<reference evidence="1" key="1">
    <citation type="submission" date="2023-11" db="EMBL/GenBank/DDBJ databases">
        <authorList>
            <person name="De Vega J J."/>
            <person name="De Vega J J."/>
        </authorList>
    </citation>
    <scope>NUCLEOTIDE SEQUENCE</scope>
</reference>
<gene>
    <name evidence="1" type="ORF">MYCIT1_LOCUS2882</name>
</gene>
<name>A0AAD2Q0S5_9AGAR</name>
<dbReference type="EMBL" id="CAVNYO010000040">
    <property type="protein sequence ID" value="CAK5263423.1"/>
    <property type="molecule type" value="Genomic_DNA"/>
</dbReference>
<keyword evidence="2" id="KW-1185">Reference proteome</keyword>
<feature type="non-terminal residue" evidence="1">
    <location>
        <position position="1"/>
    </location>
</feature>
<comment type="caution">
    <text evidence="1">The sequence shown here is derived from an EMBL/GenBank/DDBJ whole genome shotgun (WGS) entry which is preliminary data.</text>
</comment>